<dbReference type="PANTHER" id="PTHR44757">
    <property type="entry name" value="DIGUANYLATE CYCLASE DGCP"/>
    <property type="match status" value="1"/>
</dbReference>
<dbReference type="NCBIfam" id="TIGR00254">
    <property type="entry name" value="GGDEF"/>
    <property type="match status" value="1"/>
</dbReference>
<dbReference type="InterPro" id="IPR052155">
    <property type="entry name" value="Biofilm_reg_signaling"/>
</dbReference>
<dbReference type="PROSITE" id="PS50883">
    <property type="entry name" value="EAL"/>
    <property type="match status" value="1"/>
</dbReference>
<dbReference type="Gene3D" id="3.30.450.20">
    <property type="entry name" value="PAS domain"/>
    <property type="match status" value="2"/>
</dbReference>
<dbReference type="PROSITE" id="PS50113">
    <property type="entry name" value="PAC"/>
    <property type="match status" value="1"/>
</dbReference>
<evidence type="ECO:0000313" key="8">
    <source>
        <dbReference type="EMBL" id="SHO60994.1"/>
    </source>
</evidence>
<dbReference type="SMART" id="SM00052">
    <property type="entry name" value="EAL"/>
    <property type="match status" value="1"/>
</dbReference>
<keyword evidence="2" id="KW-0472">Membrane</keyword>
<dbReference type="Gene3D" id="3.20.20.450">
    <property type="entry name" value="EAL domain"/>
    <property type="match status" value="1"/>
</dbReference>
<dbReference type="STRING" id="1123029.SAMN02745172_00484"/>
<sequence>MKKTLSELGSADAARQRAGGGDGPRQERRFAGSLAANFALFVILLSVAPLCVQGVMSYHVASSTIRDLTARNLRATLASEADFLTLQVNEVERLVTAIAGIADVRTMLAALPPAEEGAPRPALVQETIRDALSGYLALRGIVAIDVIDTQGNYFRVGAPPKNGAPGRAERDRMLLAIRDGDPSIRWLGADTVPGGDPSVVTFGIAVHAIGPSGSPDKSLPSAGGDMIGALIVHLSADELFQHLRTANSRNPGTLLVVARDGVVLFAADGTRIGQPAPQAVIDAISGDEPATEAFIDGQRAIVAYAEAANIGWFVVNVTPLASVEAPARAIGILTVLILGGSLVIVIVAGILGSNRIVRPIRALIDRFKTLEHPTADLKPLPVVGTGETAELTHWFNVFLASEAERRHAAMALKESEERYALAVRGANDALWDWDLRSDRIYYSPRWKALLGLEEDVVLNDRPDTWTDSIHPDDRENVLARIAAHLENKAPQLMVEHRLRQADGSYIWVLARGVALRDDEGMPYRMAGSHTDITSRKRAEEQLRHDAMHDTLTGLPNRRAMFRMLSLMMRESNRHGKQTGLLIIDIDRFKDVNDSLGHKAGDAVLVAVASRLRREVREIDVVARLGGDEFAIIFPNIDSIASMPMIADRIVGAMRKPVDEGSERYSITVTAGATASESESAPELLLREADLALFEAKRSGRNRFSIYNERMEVESRRRLAVENALRSEPAIDAIRILLQAQVNPVTWRTTRFEVLSRWRSADGTVISPVQFVEAAEHLGLMHDMTRAIIRRSIEAIEYFDRRGHDEISLAINLSPSDLEHVDFSSEVLWQLAGRSISPKRLQFEIIESTLLRTSNAVVSNIRHLVEAGCTFAIDDFGTGFSALSYLSRFPIDTIKIDKSFVVDTGLGQEPDSLIRAIIGVGHSLSMRVVAEGVETPLQAQFLAAEGCTLLQGYLFSMPVPVEEAVDLLKPGIFEQRAKAGNG</sequence>
<evidence type="ECO:0000259" key="4">
    <source>
        <dbReference type="PROSITE" id="PS50113"/>
    </source>
</evidence>
<dbReference type="InterPro" id="IPR043128">
    <property type="entry name" value="Rev_trsase/Diguanyl_cyclase"/>
</dbReference>
<dbReference type="PROSITE" id="PS50112">
    <property type="entry name" value="PAS"/>
    <property type="match status" value="1"/>
</dbReference>
<dbReference type="SMART" id="SM00091">
    <property type="entry name" value="PAS"/>
    <property type="match status" value="1"/>
</dbReference>
<dbReference type="InterPro" id="IPR013655">
    <property type="entry name" value="PAS_fold_3"/>
</dbReference>
<feature type="domain" description="PAS" evidence="3">
    <location>
        <begin position="415"/>
        <end position="488"/>
    </location>
</feature>
<evidence type="ECO:0000259" key="3">
    <source>
        <dbReference type="PROSITE" id="PS50112"/>
    </source>
</evidence>
<dbReference type="InterPro" id="IPR029787">
    <property type="entry name" value="Nucleotide_cyclase"/>
</dbReference>
<keyword evidence="9" id="KW-1185">Reference proteome</keyword>
<dbReference type="FunFam" id="3.30.70.270:FF:000001">
    <property type="entry name" value="Diguanylate cyclase domain protein"/>
    <property type="match status" value="1"/>
</dbReference>
<dbReference type="AlphaFoldDB" id="A0A1M7Z822"/>
<dbReference type="InterPro" id="IPR001633">
    <property type="entry name" value="EAL_dom"/>
</dbReference>
<feature type="domain" description="GGDEF" evidence="7">
    <location>
        <begin position="576"/>
        <end position="708"/>
    </location>
</feature>
<dbReference type="InterPro" id="IPR000160">
    <property type="entry name" value="GGDEF_dom"/>
</dbReference>
<protein>
    <submittedName>
        <fullName evidence="8">PAS domain S-box-containing protein/diguanylate cyclase (GGDEF) domain-containing protein</fullName>
    </submittedName>
</protein>
<dbReference type="InterPro" id="IPR035965">
    <property type="entry name" value="PAS-like_dom_sf"/>
</dbReference>
<dbReference type="InterPro" id="IPR000700">
    <property type="entry name" value="PAS-assoc_C"/>
</dbReference>
<evidence type="ECO:0000313" key="9">
    <source>
        <dbReference type="Proteomes" id="UP000186406"/>
    </source>
</evidence>
<keyword evidence="2" id="KW-1133">Transmembrane helix</keyword>
<dbReference type="Pfam" id="PF00990">
    <property type="entry name" value="GGDEF"/>
    <property type="match status" value="1"/>
</dbReference>
<dbReference type="SUPFAM" id="SSF55785">
    <property type="entry name" value="PYP-like sensor domain (PAS domain)"/>
    <property type="match status" value="1"/>
</dbReference>
<dbReference type="Pfam" id="PF00563">
    <property type="entry name" value="EAL"/>
    <property type="match status" value="1"/>
</dbReference>
<dbReference type="SUPFAM" id="SSF141868">
    <property type="entry name" value="EAL domain-like"/>
    <property type="match status" value="1"/>
</dbReference>
<dbReference type="NCBIfam" id="TIGR00229">
    <property type="entry name" value="sensory_box"/>
    <property type="match status" value="1"/>
</dbReference>
<evidence type="ECO:0000256" key="2">
    <source>
        <dbReference type="SAM" id="Phobius"/>
    </source>
</evidence>
<dbReference type="Gene3D" id="3.30.70.270">
    <property type="match status" value="1"/>
</dbReference>
<dbReference type="InterPro" id="IPR001610">
    <property type="entry name" value="PAC"/>
</dbReference>
<dbReference type="InterPro" id="IPR003660">
    <property type="entry name" value="HAMP_dom"/>
</dbReference>
<dbReference type="GO" id="GO:0007165">
    <property type="term" value="P:signal transduction"/>
    <property type="evidence" value="ECO:0007669"/>
    <property type="project" value="InterPro"/>
</dbReference>
<evidence type="ECO:0000259" key="6">
    <source>
        <dbReference type="PROSITE" id="PS50885"/>
    </source>
</evidence>
<name>A0A1M7Z822_9HYPH</name>
<proteinExistence type="predicted"/>
<evidence type="ECO:0000256" key="1">
    <source>
        <dbReference type="SAM" id="MobiDB-lite"/>
    </source>
</evidence>
<feature type="region of interest" description="Disordered" evidence="1">
    <location>
        <begin position="1"/>
        <end position="26"/>
    </location>
</feature>
<dbReference type="SUPFAM" id="SSF55073">
    <property type="entry name" value="Nucleotide cyclase"/>
    <property type="match status" value="1"/>
</dbReference>
<dbReference type="RefSeq" id="WP_073625576.1">
    <property type="nucleotide sequence ID" value="NZ_FRXO01000001.1"/>
</dbReference>
<reference evidence="8 9" key="1">
    <citation type="submission" date="2016-12" db="EMBL/GenBank/DDBJ databases">
        <authorList>
            <person name="Song W.-J."/>
            <person name="Kurnit D.M."/>
        </authorList>
    </citation>
    <scope>NUCLEOTIDE SEQUENCE [LARGE SCALE GENOMIC DNA]</scope>
    <source>
        <strain evidence="8 9">DSM 19599</strain>
    </source>
</reference>
<dbReference type="OrthoDB" id="9814202at2"/>
<evidence type="ECO:0000259" key="7">
    <source>
        <dbReference type="PROSITE" id="PS50887"/>
    </source>
</evidence>
<dbReference type="SMART" id="SM00086">
    <property type="entry name" value="PAC"/>
    <property type="match status" value="1"/>
</dbReference>
<dbReference type="EMBL" id="FRXO01000001">
    <property type="protein sequence ID" value="SHO60994.1"/>
    <property type="molecule type" value="Genomic_DNA"/>
</dbReference>
<feature type="domain" description="PAC" evidence="4">
    <location>
        <begin position="492"/>
        <end position="544"/>
    </location>
</feature>
<keyword evidence="2" id="KW-0812">Transmembrane</keyword>
<dbReference type="Proteomes" id="UP000186406">
    <property type="component" value="Unassembled WGS sequence"/>
</dbReference>
<dbReference type="SMART" id="SM00267">
    <property type="entry name" value="GGDEF"/>
    <property type="match status" value="1"/>
</dbReference>
<accession>A0A1M7Z822</accession>
<dbReference type="InterPro" id="IPR000014">
    <property type="entry name" value="PAS"/>
</dbReference>
<dbReference type="CDD" id="cd01949">
    <property type="entry name" value="GGDEF"/>
    <property type="match status" value="1"/>
</dbReference>
<dbReference type="PANTHER" id="PTHR44757:SF2">
    <property type="entry name" value="BIOFILM ARCHITECTURE MAINTENANCE PROTEIN MBAA"/>
    <property type="match status" value="1"/>
</dbReference>
<gene>
    <name evidence="8" type="ORF">SAMN02745172_00484</name>
</gene>
<feature type="transmembrane region" description="Helical" evidence="2">
    <location>
        <begin position="329"/>
        <end position="351"/>
    </location>
</feature>
<dbReference type="GO" id="GO:0016020">
    <property type="term" value="C:membrane"/>
    <property type="evidence" value="ECO:0007669"/>
    <property type="project" value="InterPro"/>
</dbReference>
<feature type="domain" description="EAL" evidence="5">
    <location>
        <begin position="717"/>
        <end position="971"/>
    </location>
</feature>
<evidence type="ECO:0000259" key="5">
    <source>
        <dbReference type="PROSITE" id="PS50883"/>
    </source>
</evidence>
<organism evidence="8 9">
    <name type="scientific">Pseudoxanthobacter soli DSM 19599</name>
    <dbReference type="NCBI Taxonomy" id="1123029"/>
    <lineage>
        <taxon>Bacteria</taxon>
        <taxon>Pseudomonadati</taxon>
        <taxon>Pseudomonadota</taxon>
        <taxon>Alphaproteobacteria</taxon>
        <taxon>Hyphomicrobiales</taxon>
        <taxon>Segnochrobactraceae</taxon>
        <taxon>Pseudoxanthobacter</taxon>
    </lineage>
</organism>
<feature type="domain" description="HAMP" evidence="6">
    <location>
        <begin position="354"/>
        <end position="407"/>
    </location>
</feature>
<dbReference type="CDD" id="cd01948">
    <property type="entry name" value="EAL"/>
    <property type="match status" value="1"/>
</dbReference>
<dbReference type="PROSITE" id="PS50887">
    <property type="entry name" value="GGDEF"/>
    <property type="match status" value="1"/>
</dbReference>
<dbReference type="Pfam" id="PF08447">
    <property type="entry name" value="PAS_3"/>
    <property type="match status" value="1"/>
</dbReference>
<feature type="transmembrane region" description="Helical" evidence="2">
    <location>
        <begin position="34"/>
        <end position="56"/>
    </location>
</feature>
<dbReference type="InterPro" id="IPR035919">
    <property type="entry name" value="EAL_sf"/>
</dbReference>
<dbReference type="PROSITE" id="PS50885">
    <property type="entry name" value="HAMP"/>
    <property type="match status" value="1"/>
</dbReference>
<dbReference type="GO" id="GO:0003824">
    <property type="term" value="F:catalytic activity"/>
    <property type="evidence" value="ECO:0007669"/>
    <property type="project" value="UniProtKB-ARBA"/>
</dbReference>
<dbReference type="CDD" id="cd00130">
    <property type="entry name" value="PAS"/>
    <property type="match status" value="1"/>
</dbReference>